<dbReference type="EMBL" id="KU176944">
    <property type="protein sequence ID" value="ALT06325.1"/>
    <property type="molecule type" value="Genomic_DNA"/>
</dbReference>
<comment type="similarity">
    <text evidence="1">Belongs to the GSP E family.</text>
</comment>
<reference evidence="3" key="1">
    <citation type="submission" date="2015-11" db="EMBL/GenBank/DDBJ databases">
        <authorList>
            <person name="Zong Z."/>
            <person name="Wu W."/>
            <person name="Feng Y."/>
        </authorList>
    </citation>
    <scope>NUCLEOTIDE SEQUENCE</scope>
    <source>
        <strain evidence="3">WCHCF65</strain>
        <plasmid evidence="3">pKPC2_CF65</plasmid>
    </source>
</reference>
<dbReference type="Gene3D" id="3.40.50.300">
    <property type="entry name" value="P-loop containing nucleotide triphosphate hydrolases"/>
    <property type="match status" value="1"/>
</dbReference>
<dbReference type="RefSeq" id="WP_053389854.1">
    <property type="nucleotide sequence ID" value="NZ_KU176944.1"/>
</dbReference>
<name>A0A0U3BI30_CITFR</name>
<dbReference type="InterPro" id="IPR050921">
    <property type="entry name" value="T4SS_GSP_E_ATPase"/>
</dbReference>
<dbReference type="InterPro" id="IPR027417">
    <property type="entry name" value="P-loop_NTPase"/>
</dbReference>
<dbReference type="Pfam" id="PF00437">
    <property type="entry name" value="T2SSE"/>
    <property type="match status" value="1"/>
</dbReference>
<evidence type="ECO:0000313" key="3">
    <source>
        <dbReference type="EMBL" id="ALT06325.1"/>
    </source>
</evidence>
<dbReference type="Gene3D" id="3.30.450.370">
    <property type="match status" value="1"/>
</dbReference>
<accession>A0A0U3BI30</accession>
<dbReference type="InterPro" id="IPR001482">
    <property type="entry name" value="T2SS/T4SS_dom"/>
</dbReference>
<feature type="domain" description="Bacterial type II secretion system protein E" evidence="2">
    <location>
        <begin position="24"/>
        <end position="289"/>
    </location>
</feature>
<protein>
    <submittedName>
        <fullName evidence="3">Conjugal transfer proteinc/MT3759</fullName>
    </submittedName>
</protein>
<dbReference type="GO" id="GO:0016887">
    <property type="term" value="F:ATP hydrolysis activity"/>
    <property type="evidence" value="ECO:0007669"/>
    <property type="project" value="InterPro"/>
</dbReference>
<evidence type="ECO:0000259" key="2">
    <source>
        <dbReference type="Pfam" id="PF00437"/>
    </source>
</evidence>
<dbReference type="SUPFAM" id="SSF52540">
    <property type="entry name" value="P-loop containing nucleoside triphosphate hydrolases"/>
    <property type="match status" value="1"/>
</dbReference>
<gene>
    <name evidence="3" type="ORF">pKPC2_CF65_00022</name>
</gene>
<proteinExistence type="inferred from homology"/>
<sequence>MQLAFGIIPDNHPKLSAWKLVQDEMYPIKDLYSDDAVTDVFVDRFDRISVMKKGQLIQVENKFESEKTLLSFINQLAMTLDQNRFDIDSPILDARLPDGSRINAVHEAVSPQGSAISLRKAPVKILTAQQYLDSGMFTQEMLDYMIDMIVEQKTFGISGNMGSGKTSLLRFLSGYVDKRTRLVTAEDTQELHINKNFPFGGALEAPQRKGSSITLPILIQATMRQQPDRVWVGELRTAAAVDATLQITYSGVRGCAFTFHGKSVKHALSRLQYLLASAGKVSYELTGVLLRDSIDVIIQTHRDPQWGRVITEIGELVDGEVRLLFKFNTKTGKHEKLF</sequence>
<geneLocation type="plasmid" evidence="3">
    <name>pKPC2_CF65</name>
</geneLocation>
<keyword evidence="3" id="KW-0614">Plasmid</keyword>
<dbReference type="AlphaFoldDB" id="A0A0U3BI30"/>
<evidence type="ECO:0000256" key="1">
    <source>
        <dbReference type="ARBA" id="ARBA00006611"/>
    </source>
</evidence>
<organism evidence="3">
    <name type="scientific">Citrobacter freundii</name>
    <dbReference type="NCBI Taxonomy" id="546"/>
    <lineage>
        <taxon>Bacteria</taxon>
        <taxon>Pseudomonadati</taxon>
        <taxon>Pseudomonadota</taxon>
        <taxon>Gammaproteobacteria</taxon>
        <taxon>Enterobacterales</taxon>
        <taxon>Enterobacteriaceae</taxon>
        <taxon>Citrobacter</taxon>
        <taxon>Citrobacter freundii complex</taxon>
    </lineage>
</organism>
<dbReference type="PANTHER" id="PTHR30486">
    <property type="entry name" value="TWITCHING MOTILITY PROTEIN PILT"/>
    <property type="match status" value="1"/>
</dbReference>
<dbReference type="PANTHER" id="PTHR30486:SF6">
    <property type="entry name" value="TYPE IV PILUS RETRACTATION ATPASE PILT"/>
    <property type="match status" value="1"/>
</dbReference>